<dbReference type="Proteomes" id="UP001243330">
    <property type="component" value="Unassembled WGS sequence"/>
</dbReference>
<reference evidence="1" key="1">
    <citation type="submission" date="2023-01" db="EMBL/GenBank/DDBJ databases">
        <title>Colletotrichum chrysophilum M932 genome sequence.</title>
        <authorList>
            <person name="Baroncelli R."/>
        </authorList>
    </citation>
    <scope>NUCLEOTIDE SEQUENCE</scope>
    <source>
        <strain evidence="1">M932</strain>
    </source>
</reference>
<evidence type="ECO:0000313" key="1">
    <source>
        <dbReference type="EMBL" id="KAK1848018.1"/>
    </source>
</evidence>
<gene>
    <name evidence="1" type="ORF">CCHR01_09331</name>
</gene>
<accession>A0AAD9AGW8</accession>
<dbReference type="AlphaFoldDB" id="A0AAD9AGW8"/>
<protein>
    <submittedName>
        <fullName evidence="1">Uncharacterized protein</fullName>
    </submittedName>
</protein>
<evidence type="ECO:0000313" key="2">
    <source>
        <dbReference type="Proteomes" id="UP001243330"/>
    </source>
</evidence>
<name>A0AAD9AGW8_9PEZI</name>
<dbReference type="EMBL" id="JAQOWY010000183">
    <property type="protein sequence ID" value="KAK1848018.1"/>
    <property type="molecule type" value="Genomic_DNA"/>
</dbReference>
<keyword evidence="2" id="KW-1185">Reference proteome</keyword>
<comment type="caution">
    <text evidence="1">The sequence shown here is derived from an EMBL/GenBank/DDBJ whole genome shotgun (WGS) entry which is preliminary data.</text>
</comment>
<sequence length="72" mass="7702">MWQGLPRGTACDPIWFVANARLQCQRVGCSTVRVFALKKSGVVSGGEGEARTRICLVMSRESFSSPCHGGAS</sequence>
<proteinExistence type="predicted"/>
<organism evidence="1 2">
    <name type="scientific">Colletotrichum chrysophilum</name>
    <dbReference type="NCBI Taxonomy" id="1836956"/>
    <lineage>
        <taxon>Eukaryota</taxon>
        <taxon>Fungi</taxon>
        <taxon>Dikarya</taxon>
        <taxon>Ascomycota</taxon>
        <taxon>Pezizomycotina</taxon>
        <taxon>Sordariomycetes</taxon>
        <taxon>Hypocreomycetidae</taxon>
        <taxon>Glomerellales</taxon>
        <taxon>Glomerellaceae</taxon>
        <taxon>Colletotrichum</taxon>
        <taxon>Colletotrichum gloeosporioides species complex</taxon>
    </lineage>
</organism>